<sequence length="940" mass="101413">MTTASTSLPMRSNTTAASSRSPAQPSRQPSLSSFPSSNKRSVSASTTTTTATTHNSNLLHQPQPFSPTYPGSAHSYHSSFSSTHNGGETRGSASGTHPSSNTPSIAAIASPPRKPKMIKSQYPSNSKEKHVEYILVASFDIDRGSVMEHQYPGPVGGDEHMLAELMLPDQAHVRAQDWTIFFLHKDAAAEEDERSLRRRRRRRRKARQTVGGAGAEGGGLGLEEGSVAGEEDSAEAEDESDDDLLDEDEEETDSDEELDRMADGPPLVYVLNLVNTKHDTTTRRGAICKAMAVCTRHSFLHIYKPLLLIALEKYFADPTIDTLASLYNAVNGMDLSLLPRLSPYEKFLLQGTDAKDLFIEKFETIIAQHMVASGSAGQLEDTSPTSPNQHQQHQQPRSRYGLPRDTHEFESVVNYMNIPVPIKIPTALAVETVGDFSLVNLIKIFTTPHSTSPQPFNPLHPHLTTGGPTTHPIIVLVNALLTQKRIIILGHNLPSSDVADAVLAACALASGGMLRGFTRHAFPYTDLTKIDDLLKVPGFIAGVTNPAFSHHEEWWDLLCDLSTGRMRVSKKIEQPPLEEGVAFFQQGGPGALAKDGTASGSAAAGLMAAAGASLGGNNSSTTTLPISGHAAGDATGDAAFMSQVLAAINERHGENAIRSKFRLWVLKFTRLAAAFEECVYGASALHVTIPSAAATTSPKSPFTGEELPYTAFATSPLSPSGVPLPSTPALVSETTQGHGYVWPTPQSRNLELAANATRIEGWRNTRSYYNLIQDLAGFYNHVPVKNLDLQHLHDKLAKLRLPPPVAGEIYLAICSNIYAEQEICQLLSVIINGSFDNRGGFGAAGHGNNSNNASSGSNGSSGTNGGQQGLFYISMGLFHSKLEVREAVALLLLRVQRNDAGRHFWAGLGRFAKMAWGRVMKGREERMGKEGMDMTGMVPF</sequence>
<evidence type="ECO:0000313" key="3">
    <source>
        <dbReference type="EMBL" id="KAF2719104.1"/>
    </source>
</evidence>
<dbReference type="Pfam" id="PF08616">
    <property type="entry name" value="SPA"/>
    <property type="match status" value="1"/>
</dbReference>
<dbReference type="Proteomes" id="UP000799441">
    <property type="component" value="Unassembled WGS sequence"/>
</dbReference>
<feature type="compositionally biased region" description="Polar residues" evidence="1">
    <location>
        <begin position="1"/>
        <end position="15"/>
    </location>
</feature>
<reference evidence="3" key="1">
    <citation type="journal article" date="2020" name="Stud. Mycol.">
        <title>101 Dothideomycetes genomes: a test case for predicting lifestyles and emergence of pathogens.</title>
        <authorList>
            <person name="Haridas S."/>
            <person name="Albert R."/>
            <person name="Binder M."/>
            <person name="Bloem J."/>
            <person name="Labutti K."/>
            <person name="Salamov A."/>
            <person name="Andreopoulos B."/>
            <person name="Baker S."/>
            <person name="Barry K."/>
            <person name="Bills G."/>
            <person name="Bluhm B."/>
            <person name="Cannon C."/>
            <person name="Castanera R."/>
            <person name="Culley D."/>
            <person name="Daum C."/>
            <person name="Ezra D."/>
            <person name="Gonzalez J."/>
            <person name="Henrissat B."/>
            <person name="Kuo A."/>
            <person name="Liang C."/>
            <person name="Lipzen A."/>
            <person name="Lutzoni F."/>
            <person name="Magnuson J."/>
            <person name="Mondo S."/>
            <person name="Nolan M."/>
            <person name="Ohm R."/>
            <person name="Pangilinan J."/>
            <person name="Park H.-J."/>
            <person name="Ramirez L."/>
            <person name="Alfaro M."/>
            <person name="Sun H."/>
            <person name="Tritt A."/>
            <person name="Yoshinaga Y."/>
            <person name="Zwiers L.-H."/>
            <person name="Turgeon B."/>
            <person name="Goodwin S."/>
            <person name="Spatafora J."/>
            <person name="Crous P."/>
            <person name="Grigoriev I."/>
        </authorList>
    </citation>
    <scope>NUCLEOTIDE SEQUENCE</scope>
    <source>
        <strain evidence="3">CBS 116435</strain>
    </source>
</reference>
<feature type="region of interest" description="Disordered" evidence="1">
    <location>
        <begin position="1"/>
        <end position="125"/>
    </location>
</feature>
<name>A0A9P4Q6M3_9PEZI</name>
<keyword evidence="4" id="KW-1185">Reference proteome</keyword>
<accession>A0A9P4Q6M3</accession>
<dbReference type="PANTHER" id="PTHR28245">
    <property type="entry name" value="ARF3-INTERACTING PROTEIN 1"/>
    <property type="match status" value="1"/>
</dbReference>
<feature type="region of interest" description="Disordered" evidence="1">
    <location>
        <begin position="191"/>
        <end position="261"/>
    </location>
</feature>
<dbReference type="InterPro" id="IPR012860">
    <property type="entry name" value="Afi1_N"/>
</dbReference>
<dbReference type="GO" id="GO:0051666">
    <property type="term" value="P:actin cortical patch localization"/>
    <property type="evidence" value="ECO:0007669"/>
    <property type="project" value="TreeGrafter"/>
</dbReference>
<dbReference type="PANTHER" id="PTHR28245:SF1">
    <property type="entry name" value="ARF3-INTERACTING PROTEIN 1"/>
    <property type="match status" value="1"/>
</dbReference>
<feature type="region of interest" description="Disordered" evidence="1">
    <location>
        <begin position="376"/>
        <end position="403"/>
    </location>
</feature>
<feature type="compositionally biased region" description="Polar residues" evidence="1">
    <location>
        <begin position="380"/>
        <end position="397"/>
    </location>
</feature>
<feature type="domain" description="UDENN" evidence="2">
    <location>
        <begin position="132"/>
        <end position="677"/>
    </location>
</feature>
<dbReference type="InterPro" id="IPR052809">
    <property type="entry name" value="Actin_polarity_regulatory"/>
</dbReference>
<dbReference type="AlphaFoldDB" id="A0A9P4Q6M3"/>
<dbReference type="OrthoDB" id="66409at2759"/>
<feature type="compositionally biased region" description="Acidic residues" evidence="1">
    <location>
        <begin position="229"/>
        <end position="258"/>
    </location>
</feature>
<feature type="compositionally biased region" description="Polar residues" evidence="1">
    <location>
        <begin position="91"/>
        <end position="104"/>
    </location>
</feature>
<evidence type="ECO:0000259" key="2">
    <source>
        <dbReference type="PROSITE" id="PS50211"/>
    </source>
</evidence>
<organism evidence="3 4">
    <name type="scientific">Polychaeton citri CBS 116435</name>
    <dbReference type="NCBI Taxonomy" id="1314669"/>
    <lineage>
        <taxon>Eukaryota</taxon>
        <taxon>Fungi</taxon>
        <taxon>Dikarya</taxon>
        <taxon>Ascomycota</taxon>
        <taxon>Pezizomycotina</taxon>
        <taxon>Dothideomycetes</taxon>
        <taxon>Dothideomycetidae</taxon>
        <taxon>Capnodiales</taxon>
        <taxon>Capnodiaceae</taxon>
        <taxon>Polychaeton</taxon>
    </lineage>
</organism>
<dbReference type="Pfam" id="PF07792">
    <property type="entry name" value="Afi1"/>
    <property type="match status" value="1"/>
</dbReference>
<dbReference type="InterPro" id="IPR037516">
    <property type="entry name" value="Tripartite_DENN"/>
</dbReference>
<dbReference type="EMBL" id="MU003815">
    <property type="protein sequence ID" value="KAF2719104.1"/>
    <property type="molecule type" value="Genomic_DNA"/>
</dbReference>
<dbReference type="GO" id="GO:0005886">
    <property type="term" value="C:plasma membrane"/>
    <property type="evidence" value="ECO:0007669"/>
    <property type="project" value="TreeGrafter"/>
</dbReference>
<feature type="compositionally biased region" description="Basic residues" evidence="1">
    <location>
        <begin position="196"/>
        <end position="207"/>
    </location>
</feature>
<feature type="compositionally biased region" description="Low complexity" evidence="1">
    <location>
        <begin position="72"/>
        <end position="84"/>
    </location>
</feature>
<gene>
    <name evidence="3" type="ORF">K431DRAFT_286988</name>
</gene>
<protein>
    <submittedName>
        <fullName evidence="3">Spindle pole body interacting protein</fullName>
    </submittedName>
</protein>
<evidence type="ECO:0000313" key="4">
    <source>
        <dbReference type="Proteomes" id="UP000799441"/>
    </source>
</evidence>
<evidence type="ECO:0000256" key="1">
    <source>
        <dbReference type="SAM" id="MobiDB-lite"/>
    </source>
</evidence>
<dbReference type="PROSITE" id="PS50211">
    <property type="entry name" value="DENN"/>
    <property type="match status" value="1"/>
</dbReference>
<feature type="compositionally biased region" description="Gly residues" evidence="1">
    <location>
        <begin position="211"/>
        <end position="222"/>
    </location>
</feature>
<proteinExistence type="predicted"/>
<comment type="caution">
    <text evidence="3">The sequence shown here is derived from an EMBL/GenBank/DDBJ whole genome shotgun (WGS) entry which is preliminary data.</text>
</comment>
<feature type="compositionally biased region" description="Low complexity" evidence="1">
    <location>
        <begin position="16"/>
        <end position="53"/>
    </location>
</feature>